<dbReference type="InterPro" id="IPR008922">
    <property type="entry name" value="Di-copper_centre_dom_sf"/>
</dbReference>
<dbReference type="RefSeq" id="WP_268285085.1">
    <property type="nucleotide sequence ID" value="NZ_JALAJJ010000010.1"/>
</dbReference>
<name>A0A9Q4ET34_9BACI</name>
<dbReference type="AlphaFoldDB" id="A0A9Q4ET34"/>
<evidence type="ECO:0000313" key="2">
    <source>
        <dbReference type="Proteomes" id="UP001066278"/>
    </source>
</evidence>
<sequence>MGQSRLPNSVIVAMASKKHRLWHYLWHGFRNSWEGLDCKDREKLCKTHPNWVPPRPALDADGKPKRDNDSGEDFLFMHRTMIMIVNKILADEGDINYPWVQGWRYLPKPSDKSYPILPAYDSHRIPRERLELEKSVDRYWGYFSGLEKKFTDPDYLSSVTLGQLGSDIEFTIHNSMHIRWSEESKVGYMTEPKLGDPIDDIWNQPEYNWLGDEYSAHVHPIFWKLHGWVDDRINDWMRINQKEDYKWKGTWIGDTSILHLHDDHGQTPTHGDHELIANLEYLAGFLGSTGKRRSSFDLPEIC</sequence>
<protein>
    <submittedName>
        <fullName evidence="1">Tat pathway signal protein</fullName>
    </submittedName>
</protein>
<comment type="caution">
    <text evidence="1">The sequence shown here is derived from an EMBL/GenBank/DDBJ whole genome shotgun (WGS) entry which is preliminary data.</text>
</comment>
<dbReference type="EMBL" id="JALAXJ010000015">
    <property type="protein sequence ID" value="MCY9230477.1"/>
    <property type="molecule type" value="Genomic_DNA"/>
</dbReference>
<organism evidence="1 2">
    <name type="scientific">Bacillus inaquosorum</name>
    <dbReference type="NCBI Taxonomy" id="483913"/>
    <lineage>
        <taxon>Bacteria</taxon>
        <taxon>Bacillati</taxon>
        <taxon>Bacillota</taxon>
        <taxon>Bacilli</taxon>
        <taxon>Bacillales</taxon>
        <taxon>Bacillaceae</taxon>
        <taxon>Bacillus</taxon>
    </lineage>
</organism>
<dbReference type="SUPFAM" id="SSF48056">
    <property type="entry name" value="Di-copper centre-containing domain"/>
    <property type="match status" value="1"/>
</dbReference>
<evidence type="ECO:0000313" key="1">
    <source>
        <dbReference type="EMBL" id="MCY9230477.1"/>
    </source>
</evidence>
<proteinExistence type="predicted"/>
<reference evidence="1" key="1">
    <citation type="submission" date="2022-02" db="EMBL/GenBank/DDBJ databases">
        <title>Crop Bioprotection Bacillus Genome Sequencing.</title>
        <authorList>
            <person name="Dunlap C."/>
        </authorList>
    </citation>
    <scope>NUCLEOTIDE SEQUENCE</scope>
    <source>
        <strain evidence="1">T20C13</strain>
    </source>
</reference>
<dbReference type="Gene3D" id="1.10.1280.10">
    <property type="entry name" value="Di-copper center containing domain from catechol oxidase"/>
    <property type="match status" value="1"/>
</dbReference>
<dbReference type="Proteomes" id="UP001066278">
    <property type="component" value="Unassembled WGS sequence"/>
</dbReference>
<accession>A0A9Q4ET34</accession>
<gene>
    <name evidence="1" type="ORF">MOE99_14195</name>
</gene>